<name>A0A8J3Y7E5_9ACTN</name>
<sequence length="74" mass="7981">MEIKTKGLRVDLSRAEWFKSSRSGPNCDNCVEVAFVGGGIAVRDSKNPTGPALLFTTDEWDAFVGGAKDGEFDL</sequence>
<dbReference type="InterPro" id="IPR007278">
    <property type="entry name" value="DUF397"/>
</dbReference>
<feature type="domain" description="DUF397" evidence="1">
    <location>
        <begin position="15"/>
        <end position="68"/>
    </location>
</feature>
<dbReference type="Proteomes" id="UP000652013">
    <property type="component" value="Unassembled WGS sequence"/>
</dbReference>
<reference evidence="2" key="1">
    <citation type="submission" date="2021-01" db="EMBL/GenBank/DDBJ databases">
        <title>Whole genome shotgun sequence of Spirilliplanes yamanashiensis NBRC 15828.</title>
        <authorList>
            <person name="Komaki H."/>
            <person name="Tamura T."/>
        </authorList>
    </citation>
    <scope>NUCLEOTIDE SEQUENCE</scope>
    <source>
        <strain evidence="2">NBRC 15828</strain>
    </source>
</reference>
<keyword evidence="3" id="KW-1185">Reference proteome</keyword>
<protein>
    <submittedName>
        <fullName evidence="2">DUF397 domain-containing protein</fullName>
    </submittedName>
</protein>
<evidence type="ECO:0000313" key="2">
    <source>
        <dbReference type="EMBL" id="GIJ02663.1"/>
    </source>
</evidence>
<organism evidence="2 3">
    <name type="scientific">Spirilliplanes yamanashiensis</name>
    <dbReference type="NCBI Taxonomy" id="42233"/>
    <lineage>
        <taxon>Bacteria</taxon>
        <taxon>Bacillati</taxon>
        <taxon>Actinomycetota</taxon>
        <taxon>Actinomycetes</taxon>
        <taxon>Micromonosporales</taxon>
        <taxon>Micromonosporaceae</taxon>
        <taxon>Spirilliplanes</taxon>
    </lineage>
</organism>
<gene>
    <name evidence="2" type="ORF">Sya03_20150</name>
</gene>
<evidence type="ECO:0000259" key="1">
    <source>
        <dbReference type="Pfam" id="PF04149"/>
    </source>
</evidence>
<comment type="caution">
    <text evidence="2">The sequence shown here is derived from an EMBL/GenBank/DDBJ whole genome shotgun (WGS) entry which is preliminary data.</text>
</comment>
<dbReference type="EMBL" id="BOOY01000014">
    <property type="protein sequence ID" value="GIJ02663.1"/>
    <property type="molecule type" value="Genomic_DNA"/>
</dbReference>
<evidence type="ECO:0000313" key="3">
    <source>
        <dbReference type="Proteomes" id="UP000652013"/>
    </source>
</evidence>
<dbReference type="Pfam" id="PF04149">
    <property type="entry name" value="DUF397"/>
    <property type="match status" value="1"/>
</dbReference>
<accession>A0A8J3Y7E5</accession>
<proteinExistence type="predicted"/>
<dbReference type="AlphaFoldDB" id="A0A8J3Y7E5"/>